<keyword evidence="3" id="KW-0964">Secreted</keyword>
<dbReference type="PANTHER" id="PTHR38050">
    <property type="match status" value="1"/>
</dbReference>
<keyword evidence="5 10" id="KW-0732">Signal</keyword>
<evidence type="ECO:0000256" key="10">
    <source>
        <dbReference type="SAM" id="SignalP"/>
    </source>
</evidence>
<keyword evidence="8" id="KW-0624">Polysaccharide degradation</keyword>
<dbReference type="EC" id="3.1.1.73" evidence="2"/>
<dbReference type="OMA" id="VPLMEFH"/>
<feature type="signal peptide" evidence="10">
    <location>
        <begin position="1"/>
        <end position="23"/>
    </location>
</feature>
<evidence type="ECO:0000256" key="1">
    <source>
        <dbReference type="ARBA" id="ARBA00004613"/>
    </source>
</evidence>
<reference evidence="11 12" key="1">
    <citation type="journal article" date="2017" name="Genome Announc.">
        <title>Genome sequence of the saprophytic ascomycete Epicoccum nigrum ICMP 19927 strain isolated from New Zealand.</title>
        <authorList>
            <person name="Fokin M."/>
            <person name="Fleetwood D."/>
            <person name="Weir B.S."/>
            <person name="Villas-Boas S.G."/>
        </authorList>
    </citation>
    <scope>NUCLEOTIDE SEQUENCE [LARGE SCALE GENOMIC DNA]</scope>
    <source>
        <strain evidence="11 12">ICMP 19927</strain>
    </source>
</reference>
<keyword evidence="4" id="KW-0858">Xylan degradation</keyword>
<keyword evidence="7" id="KW-0119">Carbohydrate metabolism</keyword>
<dbReference type="GO" id="GO:0005576">
    <property type="term" value="C:extracellular region"/>
    <property type="evidence" value="ECO:0007669"/>
    <property type="project" value="UniProtKB-SubCell"/>
</dbReference>
<comment type="catalytic activity">
    <reaction evidence="9">
        <text>feruloyl-polysaccharide + H2O = ferulate + polysaccharide.</text>
        <dbReference type="EC" id="3.1.1.73"/>
    </reaction>
</comment>
<dbReference type="PANTHER" id="PTHR38050:SF2">
    <property type="entry name" value="FERULOYL ESTERASE C-RELATED"/>
    <property type="match status" value="1"/>
</dbReference>
<feature type="chain" id="PRO_5032492746" description="feruloyl esterase" evidence="10">
    <location>
        <begin position="24"/>
        <end position="321"/>
    </location>
</feature>
<dbReference type="EMBL" id="KZ107862">
    <property type="protein sequence ID" value="OSS43688.1"/>
    <property type="molecule type" value="Genomic_DNA"/>
</dbReference>
<proteinExistence type="predicted"/>
<evidence type="ECO:0000256" key="2">
    <source>
        <dbReference type="ARBA" id="ARBA00013091"/>
    </source>
</evidence>
<evidence type="ECO:0000313" key="11">
    <source>
        <dbReference type="EMBL" id="OSS43688.1"/>
    </source>
</evidence>
<dbReference type="InParanoid" id="A0A1Y2LLD5"/>
<keyword evidence="6" id="KW-0378">Hydrolase</keyword>
<evidence type="ECO:0000256" key="8">
    <source>
        <dbReference type="ARBA" id="ARBA00023326"/>
    </source>
</evidence>
<evidence type="ECO:0000256" key="5">
    <source>
        <dbReference type="ARBA" id="ARBA00022729"/>
    </source>
</evidence>
<dbReference type="InterPro" id="IPR029058">
    <property type="entry name" value="AB_hydrolase_fold"/>
</dbReference>
<comment type="subcellular location">
    <subcellularLocation>
        <location evidence="1">Secreted</location>
    </subcellularLocation>
</comment>
<dbReference type="InterPro" id="IPR043595">
    <property type="entry name" value="FaeB/C/D"/>
</dbReference>
<dbReference type="GO" id="GO:0030600">
    <property type="term" value="F:feruloyl esterase activity"/>
    <property type="evidence" value="ECO:0007669"/>
    <property type="project" value="UniProtKB-EC"/>
</dbReference>
<evidence type="ECO:0000256" key="4">
    <source>
        <dbReference type="ARBA" id="ARBA00022651"/>
    </source>
</evidence>
<dbReference type="AlphaFoldDB" id="A0A1Y2LLD5"/>
<organism evidence="11 12">
    <name type="scientific">Epicoccum nigrum</name>
    <name type="common">Soil fungus</name>
    <name type="synonym">Epicoccum purpurascens</name>
    <dbReference type="NCBI Taxonomy" id="105696"/>
    <lineage>
        <taxon>Eukaryota</taxon>
        <taxon>Fungi</taxon>
        <taxon>Dikarya</taxon>
        <taxon>Ascomycota</taxon>
        <taxon>Pezizomycotina</taxon>
        <taxon>Dothideomycetes</taxon>
        <taxon>Pleosporomycetidae</taxon>
        <taxon>Pleosporales</taxon>
        <taxon>Pleosporineae</taxon>
        <taxon>Didymellaceae</taxon>
        <taxon>Epicoccum</taxon>
    </lineage>
</organism>
<evidence type="ECO:0000313" key="12">
    <source>
        <dbReference type="Proteomes" id="UP000193240"/>
    </source>
</evidence>
<dbReference type="Gene3D" id="3.40.50.1820">
    <property type="entry name" value="alpha/beta hydrolase"/>
    <property type="match status" value="1"/>
</dbReference>
<accession>A0A1Y2LLD5</accession>
<evidence type="ECO:0000256" key="7">
    <source>
        <dbReference type="ARBA" id="ARBA00023277"/>
    </source>
</evidence>
<evidence type="ECO:0000256" key="9">
    <source>
        <dbReference type="ARBA" id="ARBA00034075"/>
    </source>
</evidence>
<keyword evidence="12" id="KW-1185">Reference proteome</keyword>
<dbReference type="SUPFAM" id="SSF53474">
    <property type="entry name" value="alpha/beta-Hydrolases"/>
    <property type="match status" value="1"/>
</dbReference>
<dbReference type="GO" id="GO:0045493">
    <property type="term" value="P:xylan catabolic process"/>
    <property type="evidence" value="ECO:0007669"/>
    <property type="project" value="UniProtKB-KW"/>
</dbReference>
<protein>
    <recommendedName>
        <fullName evidence="2">feruloyl esterase</fullName>
        <ecNumber evidence="2">3.1.1.73</ecNumber>
    </recommendedName>
</protein>
<dbReference type="Proteomes" id="UP000193240">
    <property type="component" value="Unassembled WGS sequence"/>
</dbReference>
<name>A0A1Y2LLD5_EPING</name>
<evidence type="ECO:0000256" key="3">
    <source>
        <dbReference type="ARBA" id="ARBA00022525"/>
    </source>
</evidence>
<sequence length="321" mass="35113">MFSNLLTGAAILAALSSASCVSAQSGCGSPLPEGIELDKSVDLTINSKSGLDTRGYRLHLPKSYKTNTKVPLILSFHGRGKTAESQEALSQFSNATYGFEGIAVYPEGVPLDNAKQTQQFQGDPDFPSSINDVTFTLELIDEMEKTYCIDKSRIYATGKSNGAGFTTILACDAEATKRIAAFAPVSAAIYLDADQQLPPCNPSRTPIPIMEFHGFKDTTIPYLGGENTRGNANSSNIPDWVDGWVERDGFKVDANKTSYLCSGSKKVTRYSWDDTVVHYNYTNLYHDWPSSFANGDTENALTCKEAEATSIILKWFKKWTL</sequence>
<gene>
    <name evidence="11" type="ORF">B5807_11514</name>
</gene>
<evidence type="ECO:0000256" key="6">
    <source>
        <dbReference type="ARBA" id="ARBA00022801"/>
    </source>
</evidence>
<dbReference type="STRING" id="105696.A0A1Y2LLD5"/>